<dbReference type="PANTHER" id="PTHR43439:SF2">
    <property type="entry name" value="ENZYME, PUTATIVE (JCVI)-RELATED"/>
    <property type="match status" value="1"/>
</dbReference>
<dbReference type="SMART" id="SM00823">
    <property type="entry name" value="PKS_PP"/>
    <property type="match status" value="2"/>
</dbReference>
<comment type="caution">
    <text evidence="5">The sequence shown here is derived from an EMBL/GenBank/DDBJ whole genome shotgun (WGS) entry which is preliminary data.</text>
</comment>
<dbReference type="InterPro" id="IPR009081">
    <property type="entry name" value="PP-bd_ACP"/>
</dbReference>
<organism evidence="5 6">
    <name type="scientific">Geranomyces variabilis</name>
    <dbReference type="NCBI Taxonomy" id="109894"/>
    <lineage>
        <taxon>Eukaryota</taxon>
        <taxon>Fungi</taxon>
        <taxon>Fungi incertae sedis</taxon>
        <taxon>Chytridiomycota</taxon>
        <taxon>Chytridiomycota incertae sedis</taxon>
        <taxon>Chytridiomycetes</taxon>
        <taxon>Spizellomycetales</taxon>
        <taxon>Powellomycetaceae</taxon>
        <taxon>Geranomyces</taxon>
    </lineage>
</organism>
<evidence type="ECO:0000256" key="3">
    <source>
        <dbReference type="SAM" id="MobiDB-lite"/>
    </source>
</evidence>
<dbReference type="SUPFAM" id="SSF47336">
    <property type="entry name" value="ACP-like"/>
    <property type="match status" value="2"/>
</dbReference>
<dbReference type="InterPro" id="IPR006162">
    <property type="entry name" value="Ppantetheine_attach_site"/>
</dbReference>
<dbReference type="InterPro" id="IPR036736">
    <property type="entry name" value="ACP-like_sf"/>
</dbReference>
<evidence type="ECO:0000313" key="6">
    <source>
        <dbReference type="Proteomes" id="UP001212152"/>
    </source>
</evidence>
<dbReference type="Pfam" id="PF23562">
    <property type="entry name" value="AMP-binding_C_3"/>
    <property type="match status" value="1"/>
</dbReference>
<name>A0AAD5XU20_9FUNG</name>
<dbReference type="InterPro" id="IPR013120">
    <property type="entry name" value="FAR_NAD-bd"/>
</dbReference>
<evidence type="ECO:0000313" key="5">
    <source>
        <dbReference type="EMBL" id="KAJ3181474.1"/>
    </source>
</evidence>
<evidence type="ECO:0000256" key="1">
    <source>
        <dbReference type="ARBA" id="ARBA00022450"/>
    </source>
</evidence>
<feature type="region of interest" description="Disordered" evidence="3">
    <location>
        <begin position="714"/>
        <end position="734"/>
    </location>
</feature>
<dbReference type="InterPro" id="IPR051414">
    <property type="entry name" value="Adenylate-forming_Reductase"/>
</dbReference>
<evidence type="ECO:0000256" key="2">
    <source>
        <dbReference type="ARBA" id="ARBA00022553"/>
    </source>
</evidence>
<dbReference type="PROSITE" id="PS50075">
    <property type="entry name" value="CARRIER"/>
    <property type="match status" value="2"/>
</dbReference>
<dbReference type="Gene3D" id="3.40.50.720">
    <property type="entry name" value="NAD(P)-binding Rossmann-like Domain"/>
    <property type="match status" value="1"/>
</dbReference>
<accession>A0AAD5XU20</accession>
<sequence length="1166" mass="127352">MTSFIADLEKVVAENQDHVFLKYPKGGEFHSLNGRSLAAAVTAGTTHYRNSLRLSNTNDGPTVLGFLSSSHANYLLSVLSLMSISVVPLLLSPRNAVLGIKDLLEKSHAMGVVAEPGKFDAVLAELKKEMPDLVVYDSFDFNPVLDKGPGDQAKVEFALDPRLRQGPELPEEKCMAMHSSGSTSFPKLRYWTSRALQHNISFNFGSAMTDDISNGSGSTEMYKSLFLPAPLFHMMGILNMFKTISSVGCTVLPLLSAPHRPRDLVEAVGKGEARSMILPPSLLESMVHYLDAEPDRWNQLDYLKLIVYGGAPCPDAIVIKVRARGKEVRSGYGSTEIGVLLRTISGEEWNVMTPSVADKWIRWEPMGNERFRLLVNTKFPGFASGVTDDEWYDTNDIWLQVRDRCYVHRGRADDIILHLNGEKTNPVPMEQALRSHPIVHEAIVVGTGRFQCSAFIQLDREEVLKYNPMEMMEKVYEAVDDANRAAPQHSRLVRELVEVLPLGFEEFPTTEGKGNVKRIPAEKMLESRINALYERYEKGYSVISDAASVPGDIVEYARGVLAEAMKVDRAVIDPNSTVSLFELGLDSLTATQVRNKLAKVVGPDVPEDVLFTNSSMKELGDYLKTLRPAASAAGSTDVQQVIRKELASIVGVPDAQLAADVSMFELGLDSLGATTLRNRLAKTLHKDFKVELIFDESTITSLAAALDGASHAAAPAAEDGLHPQSRPVQKEGKGASKARDLLAKYVDQLATVTPLAKSNRTTSGPRTVLLTGSTGALGVAVLSTLLNNSSVDKVYCLHRGGDDLNRESQAYEQRGMDAEVLKTAAKQGKVVGLNSKFEDEWLGVGQDKYNELAAHVTDVIHVAWPVNWSFPVDAFDGSIKGVFNFLKFSTTTTRKSFHFISSVSAYMRPKQGKSIPERPVPDDPSVASPMGYGLSKWVSERLIEEAAHRLDINATILRCGQLAGDSRTGAWNKTDFHLALVATGLNLGVLPQGSENIDWIPMDVAADGLVDLSFRSNAAAAAAAVAGGGEQPPQFNVYHIANPHTATWPAIADTFARLGRKKIEFVPRAEFLKRIQTPDARKRNPVLSDQLLAIFQRMLADKKGADDAVGEDETSSPGAQLETQKASAACEKIAKCVSVADEHYWKVLIEEMERGGAVLALNGEKA</sequence>
<dbReference type="InterPro" id="IPR042099">
    <property type="entry name" value="ANL_N_sf"/>
</dbReference>
<proteinExistence type="predicted"/>
<dbReference type="Gene3D" id="1.10.1200.10">
    <property type="entry name" value="ACP-like"/>
    <property type="match status" value="2"/>
</dbReference>
<gene>
    <name evidence="5" type="ORF">HDU87_001083</name>
</gene>
<dbReference type="InterPro" id="IPR036291">
    <property type="entry name" value="NAD(P)-bd_dom_sf"/>
</dbReference>
<keyword evidence="6" id="KW-1185">Reference proteome</keyword>
<dbReference type="SUPFAM" id="SSF56801">
    <property type="entry name" value="Acetyl-CoA synthetase-like"/>
    <property type="match status" value="1"/>
</dbReference>
<dbReference type="Gene3D" id="3.40.50.12780">
    <property type="entry name" value="N-terminal domain of ligase-like"/>
    <property type="match status" value="1"/>
</dbReference>
<dbReference type="PROSITE" id="PS00012">
    <property type="entry name" value="PHOSPHOPANTETHEINE"/>
    <property type="match status" value="2"/>
</dbReference>
<keyword evidence="2" id="KW-0597">Phosphoprotein</keyword>
<dbReference type="Pfam" id="PF00501">
    <property type="entry name" value="AMP-binding"/>
    <property type="match status" value="1"/>
</dbReference>
<feature type="domain" description="Carrier" evidence="4">
    <location>
        <begin position="633"/>
        <end position="710"/>
    </location>
</feature>
<reference evidence="5" key="1">
    <citation type="submission" date="2020-05" db="EMBL/GenBank/DDBJ databases">
        <title>Phylogenomic resolution of chytrid fungi.</title>
        <authorList>
            <person name="Stajich J.E."/>
            <person name="Amses K."/>
            <person name="Simmons R."/>
            <person name="Seto K."/>
            <person name="Myers J."/>
            <person name="Bonds A."/>
            <person name="Quandt C.A."/>
            <person name="Barry K."/>
            <person name="Liu P."/>
            <person name="Grigoriev I."/>
            <person name="Longcore J.E."/>
            <person name="James T.Y."/>
        </authorList>
    </citation>
    <scope>NUCLEOTIDE SEQUENCE</scope>
    <source>
        <strain evidence="5">JEL0379</strain>
    </source>
</reference>
<dbReference type="SUPFAM" id="SSF51735">
    <property type="entry name" value="NAD(P)-binding Rossmann-fold domains"/>
    <property type="match status" value="1"/>
</dbReference>
<dbReference type="InterPro" id="IPR020806">
    <property type="entry name" value="PKS_PP-bd"/>
</dbReference>
<keyword evidence="1" id="KW-0596">Phosphopantetheine</keyword>
<protein>
    <recommendedName>
        <fullName evidence="4">Carrier domain-containing protein</fullName>
    </recommendedName>
</protein>
<feature type="domain" description="Carrier" evidence="4">
    <location>
        <begin position="551"/>
        <end position="627"/>
    </location>
</feature>
<dbReference type="InterPro" id="IPR000873">
    <property type="entry name" value="AMP-dep_synth/lig_dom"/>
</dbReference>
<dbReference type="PANTHER" id="PTHR43439">
    <property type="entry name" value="PHENYLACETATE-COENZYME A LIGASE"/>
    <property type="match status" value="1"/>
</dbReference>
<dbReference type="Pfam" id="PF07993">
    <property type="entry name" value="NAD_binding_4"/>
    <property type="match status" value="1"/>
</dbReference>
<dbReference type="EMBL" id="JADGJQ010000012">
    <property type="protein sequence ID" value="KAJ3181474.1"/>
    <property type="molecule type" value="Genomic_DNA"/>
</dbReference>
<evidence type="ECO:0000259" key="4">
    <source>
        <dbReference type="PROSITE" id="PS50075"/>
    </source>
</evidence>
<dbReference type="GO" id="GO:0031177">
    <property type="term" value="F:phosphopantetheine binding"/>
    <property type="evidence" value="ECO:0007669"/>
    <property type="project" value="InterPro"/>
</dbReference>
<dbReference type="Proteomes" id="UP001212152">
    <property type="component" value="Unassembled WGS sequence"/>
</dbReference>
<dbReference type="Pfam" id="PF00550">
    <property type="entry name" value="PP-binding"/>
    <property type="match status" value="2"/>
</dbReference>
<dbReference type="AlphaFoldDB" id="A0AAD5XU20"/>